<proteinExistence type="predicted"/>
<dbReference type="AlphaFoldDB" id="A0AA96WUQ4"/>
<accession>A0AA96WUQ4</accession>
<dbReference type="RefSeq" id="WP_190647474.1">
    <property type="nucleotide sequence ID" value="NZ_CP130144.1"/>
</dbReference>
<organism evidence="1">
    <name type="scientific">Leptolyngbya boryana CZ1</name>
    <dbReference type="NCBI Taxonomy" id="3060204"/>
    <lineage>
        <taxon>Bacteria</taxon>
        <taxon>Bacillati</taxon>
        <taxon>Cyanobacteriota</taxon>
        <taxon>Cyanophyceae</taxon>
        <taxon>Leptolyngbyales</taxon>
        <taxon>Leptolyngbyaceae</taxon>
        <taxon>Leptolyngbya group</taxon>
        <taxon>Leptolyngbya</taxon>
    </lineage>
</organism>
<reference evidence="1" key="1">
    <citation type="journal article" date="2023" name="Plants (Basel)">
        <title>Genomic Analysis of Leptolyngbya boryana CZ1 Reveals Efficient Carbon Fixation Modules.</title>
        <authorList>
            <person name="Bai X."/>
            <person name="Wang H."/>
            <person name="Cheng W."/>
            <person name="Wang J."/>
            <person name="Ma M."/>
            <person name="Hu H."/>
            <person name="Song Z."/>
            <person name="Ma H."/>
            <person name="Fan Y."/>
            <person name="Du C."/>
            <person name="Xu J."/>
        </authorList>
    </citation>
    <scope>NUCLEOTIDE SEQUENCE</scope>
    <source>
        <strain evidence="1">CZ1</strain>
    </source>
</reference>
<protein>
    <submittedName>
        <fullName evidence="1">Uncharacterized protein</fullName>
    </submittedName>
</protein>
<reference evidence="1" key="2">
    <citation type="submission" date="2023-07" db="EMBL/GenBank/DDBJ databases">
        <authorList>
            <person name="Bai X.-H."/>
            <person name="Wang H.-H."/>
            <person name="Wang J."/>
            <person name="Ma M.-Y."/>
            <person name="Hu H.-H."/>
            <person name="Song Z.-L."/>
            <person name="Ma H.-G."/>
            <person name="Fan Y."/>
            <person name="Du C.-Y."/>
            <person name="Xu J.-C."/>
        </authorList>
    </citation>
    <scope>NUCLEOTIDE SEQUENCE</scope>
    <source>
        <strain evidence="1">CZ1</strain>
    </source>
</reference>
<name>A0AA96WUQ4_LEPBY</name>
<gene>
    <name evidence="1" type="ORF">Q2T42_28420</name>
</gene>
<dbReference type="EMBL" id="CP130144">
    <property type="protein sequence ID" value="WNZ45718.1"/>
    <property type="molecule type" value="Genomic_DNA"/>
</dbReference>
<evidence type="ECO:0000313" key="1">
    <source>
        <dbReference type="EMBL" id="WNZ45718.1"/>
    </source>
</evidence>
<sequence>MATLDQALETAMQLPLDQQEMLIEILRNRHIEQHREEIARDAKESLQLFREGKLKPQPVEEIIADLRQSLESDDE</sequence>